<dbReference type="PROSITE" id="PS00463">
    <property type="entry name" value="ZN2_CY6_FUNGAL_1"/>
    <property type="match status" value="1"/>
</dbReference>
<proteinExistence type="predicted"/>
<keyword evidence="3" id="KW-0804">Transcription</keyword>
<feature type="domain" description="Zn(2)-C6 fungal-type" evidence="6">
    <location>
        <begin position="23"/>
        <end position="53"/>
    </location>
</feature>
<dbReference type="PANTHER" id="PTHR37534">
    <property type="entry name" value="TRANSCRIPTIONAL ACTIVATOR PROTEIN UGA3"/>
    <property type="match status" value="1"/>
</dbReference>
<dbReference type="AlphaFoldDB" id="A0A178CLF6"/>
<comment type="caution">
    <text evidence="7">The sequence shown here is derived from an EMBL/GenBank/DDBJ whole genome shotgun (WGS) entry which is preliminary data.</text>
</comment>
<evidence type="ECO:0000256" key="3">
    <source>
        <dbReference type="ARBA" id="ARBA00023163"/>
    </source>
</evidence>
<dbReference type="InterPro" id="IPR036864">
    <property type="entry name" value="Zn2-C6_fun-type_DNA-bd_sf"/>
</dbReference>
<feature type="region of interest" description="Disordered" evidence="5">
    <location>
        <begin position="1"/>
        <end position="24"/>
    </location>
</feature>
<organism evidence="7 8">
    <name type="scientific">Fonsecaea nubica</name>
    <dbReference type="NCBI Taxonomy" id="856822"/>
    <lineage>
        <taxon>Eukaryota</taxon>
        <taxon>Fungi</taxon>
        <taxon>Dikarya</taxon>
        <taxon>Ascomycota</taxon>
        <taxon>Pezizomycotina</taxon>
        <taxon>Eurotiomycetes</taxon>
        <taxon>Chaetothyriomycetidae</taxon>
        <taxon>Chaetothyriales</taxon>
        <taxon>Herpotrichiellaceae</taxon>
        <taxon>Fonsecaea</taxon>
    </lineage>
</organism>
<sequence>MANMASPKPAKSKSSGTVRSRTGCQTCRARKLKCDEAKPICGQCQKSRRDCVRSDPITFRHHQNSSFGKDGQEHSLDSFFKYSQTYSEEDLKAFLPVPQQLTWIHVSDPTAEDANAVTPPPRTPTTSDMVQQVAAHTLEALSTAAADQTSYPPQGTAYYTTANPATDSHPEYGFVQAEPASSTSGGLSRNIHYYLSNSSPQAHTDASLIDPNLESTVTATSHESEQMDEARDPKAESEDKEIKEQEDSLTDADTRVAMALRTFNELQT</sequence>
<protein>
    <recommendedName>
        <fullName evidence="6">Zn(2)-C6 fungal-type domain-containing protein</fullName>
    </recommendedName>
</protein>
<dbReference type="CDD" id="cd00067">
    <property type="entry name" value="GAL4"/>
    <property type="match status" value="1"/>
</dbReference>
<dbReference type="GO" id="GO:0003677">
    <property type="term" value="F:DNA binding"/>
    <property type="evidence" value="ECO:0007669"/>
    <property type="project" value="UniProtKB-KW"/>
</dbReference>
<evidence type="ECO:0000259" key="6">
    <source>
        <dbReference type="PROSITE" id="PS50048"/>
    </source>
</evidence>
<evidence type="ECO:0000313" key="7">
    <source>
        <dbReference type="EMBL" id="OAL29825.1"/>
    </source>
</evidence>
<dbReference type="SUPFAM" id="SSF57701">
    <property type="entry name" value="Zn2/Cys6 DNA-binding domain"/>
    <property type="match status" value="1"/>
</dbReference>
<accession>A0A178CLF6</accession>
<dbReference type="EMBL" id="LVCJ01000078">
    <property type="protein sequence ID" value="OAL29825.1"/>
    <property type="molecule type" value="Genomic_DNA"/>
</dbReference>
<dbReference type="RefSeq" id="XP_022496753.1">
    <property type="nucleotide sequence ID" value="XM_022647290.1"/>
</dbReference>
<dbReference type="OrthoDB" id="5418899at2759"/>
<feature type="region of interest" description="Disordered" evidence="5">
    <location>
        <begin position="216"/>
        <end position="254"/>
    </location>
</feature>
<dbReference type="Gene3D" id="4.10.240.10">
    <property type="entry name" value="Zn(2)-C6 fungal-type DNA-binding domain"/>
    <property type="match status" value="1"/>
</dbReference>
<name>A0A178CLF6_9EURO</name>
<evidence type="ECO:0000256" key="5">
    <source>
        <dbReference type="SAM" id="MobiDB-lite"/>
    </source>
</evidence>
<dbReference type="PROSITE" id="PS50048">
    <property type="entry name" value="ZN2_CY6_FUNGAL_2"/>
    <property type="match status" value="1"/>
</dbReference>
<gene>
    <name evidence="7" type="ORF">AYO20_09018</name>
</gene>
<dbReference type="GO" id="GO:0008270">
    <property type="term" value="F:zinc ion binding"/>
    <property type="evidence" value="ECO:0007669"/>
    <property type="project" value="InterPro"/>
</dbReference>
<evidence type="ECO:0000256" key="4">
    <source>
        <dbReference type="ARBA" id="ARBA00023242"/>
    </source>
</evidence>
<keyword evidence="8" id="KW-1185">Reference proteome</keyword>
<keyword evidence="1" id="KW-0805">Transcription regulation</keyword>
<evidence type="ECO:0000313" key="8">
    <source>
        <dbReference type="Proteomes" id="UP000185904"/>
    </source>
</evidence>
<keyword evidence="2" id="KW-0238">DNA-binding</keyword>
<dbReference type="Proteomes" id="UP000185904">
    <property type="component" value="Unassembled WGS sequence"/>
</dbReference>
<evidence type="ECO:0000256" key="2">
    <source>
        <dbReference type="ARBA" id="ARBA00023125"/>
    </source>
</evidence>
<dbReference type="PANTHER" id="PTHR37534:SF46">
    <property type="entry name" value="ZN(II)2CYS6 TRANSCRIPTION FACTOR (EUROFUNG)"/>
    <property type="match status" value="1"/>
</dbReference>
<dbReference type="GO" id="GO:0000981">
    <property type="term" value="F:DNA-binding transcription factor activity, RNA polymerase II-specific"/>
    <property type="evidence" value="ECO:0007669"/>
    <property type="project" value="InterPro"/>
</dbReference>
<evidence type="ECO:0000256" key="1">
    <source>
        <dbReference type="ARBA" id="ARBA00023015"/>
    </source>
</evidence>
<feature type="compositionally biased region" description="Low complexity" evidence="5">
    <location>
        <begin position="1"/>
        <end position="15"/>
    </location>
</feature>
<dbReference type="SMART" id="SM00066">
    <property type="entry name" value="GAL4"/>
    <property type="match status" value="1"/>
</dbReference>
<dbReference type="InterPro" id="IPR001138">
    <property type="entry name" value="Zn2Cys6_DnaBD"/>
</dbReference>
<feature type="compositionally biased region" description="Basic and acidic residues" evidence="5">
    <location>
        <begin position="222"/>
        <end position="246"/>
    </location>
</feature>
<keyword evidence="4" id="KW-0539">Nucleus</keyword>
<dbReference type="Pfam" id="PF00172">
    <property type="entry name" value="Zn_clus"/>
    <property type="match status" value="1"/>
</dbReference>
<dbReference type="GeneID" id="34592418"/>
<reference evidence="7 8" key="1">
    <citation type="submission" date="2016-03" db="EMBL/GenBank/DDBJ databases">
        <title>The draft genome sequence of Fonsecaea nubica causative agent of cutaneous subcutaneous infection in human host.</title>
        <authorList>
            <person name="Costa F."/>
            <person name="Sybren D.H."/>
            <person name="Raittz R.T."/>
            <person name="Weiss V.A."/>
            <person name="Leao A.C."/>
            <person name="Gomes R."/>
            <person name="De Souza E.M."/>
            <person name="Pedrosa F.O."/>
            <person name="Steffens M.B."/>
            <person name="Bombassaro A."/>
            <person name="Tadra-Sfeir M.Z."/>
            <person name="Moreno L.F."/>
            <person name="Najafzadeh M.J."/>
            <person name="Felipe M.S."/>
            <person name="Teixeira M."/>
            <person name="Sun J."/>
            <person name="Xi L."/>
            <person name="Castro M.A."/>
            <person name="Vicente V.A."/>
        </authorList>
    </citation>
    <scope>NUCLEOTIDE SEQUENCE [LARGE SCALE GENOMIC DNA]</scope>
    <source>
        <strain evidence="7 8">CBS 269.64</strain>
    </source>
</reference>